<keyword evidence="9 12" id="KW-0460">Magnesium</keyword>
<evidence type="ECO:0000256" key="2">
    <source>
        <dbReference type="ARBA" id="ARBA00008663"/>
    </source>
</evidence>
<evidence type="ECO:0000256" key="4">
    <source>
        <dbReference type="ARBA" id="ARBA00022679"/>
    </source>
</evidence>
<comment type="similarity">
    <text evidence="2 12">Belongs to the pyruvate kinase family.</text>
</comment>
<keyword evidence="8" id="KW-0067">ATP-binding</keyword>
<evidence type="ECO:0000256" key="9">
    <source>
        <dbReference type="ARBA" id="ARBA00022842"/>
    </source>
</evidence>
<dbReference type="PRINTS" id="PR01050">
    <property type="entry name" value="PYRUVTKNASE"/>
</dbReference>
<dbReference type="Gene3D" id="2.40.33.10">
    <property type="entry name" value="PK beta-barrel domain-like"/>
    <property type="match status" value="1"/>
</dbReference>
<keyword evidence="10 12" id="KW-0324">Glycolysis</keyword>
<evidence type="ECO:0000313" key="14">
    <source>
        <dbReference type="EMBL" id="MEF3367057.1"/>
    </source>
</evidence>
<dbReference type="EC" id="2.7.1.40" evidence="3 12"/>
<keyword evidence="15" id="KW-1185">Reference proteome</keyword>
<dbReference type="SUPFAM" id="SSF50800">
    <property type="entry name" value="PK beta-barrel domain-like"/>
    <property type="match status" value="1"/>
</dbReference>
<dbReference type="RefSeq" id="WP_332082089.1">
    <property type="nucleotide sequence ID" value="NZ_JAZHYN010000030.1"/>
</dbReference>
<evidence type="ECO:0000256" key="6">
    <source>
        <dbReference type="ARBA" id="ARBA00022741"/>
    </source>
</evidence>
<proteinExistence type="inferred from homology"/>
<dbReference type="Gene3D" id="3.20.20.60">
    <property type="entry name" value="Phosphoenolpyruvate-binding domains"/>
    <property type="match status" value="1"/>
</dbReference>
<comment type="pathway">
    <text evidence="1 12">Carbohydrate degradation; glycolysis; pyruvate from D-glyceraldehyde 3-phosphate: step 5/5.</text>
</comment>
<evidence type="ECO:0000256" key="5">
    <source>
        <dbReference type="ARBA" id="ARBA00022723"/>
    </source>
</evidence>
<evidence type="ECO:0000256" key="7">
    <source>
        <dbReference type="ARBA" id="ARBA00022777"/>
    </source>
</evidence>
<evidence type="ECO:0000256" key="11">
    <source>
        <dbReference type="ARBA" id="ARBA00023317"/>
    </source>
</evidence>
<comment type="caution">
    <text evidence="14">The sequence shown here is derived from an EMBL/GenBank/DDBJ whole genome shotgun (WGS) entry which is preliminary data.</text>
</comment>
<evidence type="ECO:0000256" key="3">
    <source>
        <dbReference type="ARBA" id="ARBA00012142"/>
    </source>
</evidence>
<dbReference type="InterPro" id="IPR001697">
    <property type="entry name" value="Pyr_Knase"/>
</dbReference>
<keyword evidence="4 12" id="KW-0808">Transferase</keyword>
<dbReference type="InterPro" id="IPR040442">
    <property type="entry name" value="Pyrv_kinase-like_dom_sf"/>
</dbReference>
<feature type="domain" description="Pyruvate kinase barrel" evidence="13">
    <location>
        <begin position="131"/>
        <end position="450"/>
    </location>
</feature>
<organism evidence="14 15">
    <name type="scientific">Methylocystis borbori</name>
    <dbReference type="NCBI Taxonomy" id="3118750"/>
    <lineage>
        <taxon>Bacteria</taxon>
        <taxon>Pseudomonadati</taxon>
        <taxon>Pseudomonadota</taxon>
        <taxon>Alphaproteobacteria</taxon>
        <taxon>Hyphomicrobiales</taxon>
        <taxon>Methylocystaceae</taxon>
        <taxon>Methylocystis</taxon>
    </lineage>
</organism>
<reference evidence="14 15" key="1">
    <citation type="submission" date="2024-02" db="EMBL/GenBank/DDBJ databases">
        <authorList>
            <person name="Grouzdev D."/>
        </authorList>
    </citation>
    <scope>NUCLEOTIDE SEQUENCE [LARGE SCALE GENOMIC DNA]</scope>
    <source>
        <strain evidence="14 15">9N</strain>
    </source>
</reference>
<gene>
    <name evidence="14" type="ORF">V3H18_10985</name>
</gene>
<protein>
    <recommendedName>
        <fullName evidence="3 12">Pyruvate kinase</fullName>
        <ecNumber evidence="3 12">2.7.1.40</ecNumber>
    </recommendedName>
</protein>
<evidence type="ECO:0000256" key="8">
    <source>
        <dbReference type="ARBA" id="ARBA00022840"/>
    </source>
</evidence>
<dbReference type="Pfam" id="PF00224">
    <property type="entry name" value="PK"/>
    <property type="match status" value="1"/>
</dbReference>
<evidence type="ECO:0000259" key="13">
    <source>
        <dbReference type="Pfam" id="PF00224"/>
    </source>
</evidence>
<accession>A0ABU7XJ31</accession>
<keyword evidence="7 12" id="KW-0418">Kinase</keyword>
<keyword evidence="5" id="KW-0479">Metal-binding</keyword>
<keyword evidence="11 14" id="KW-0670">Pyruvate</keyword>
<dbReference type="Proteomes" id="UP001350748">
    <property type="component" value="Unassembled WGS sequence"/>
</dbReference>
<dbReference type="GO" id="GO:0016301">
    <property type="term" value="F:kinase activity"/>
    <property type="evidence" value="ECO:0007669"/>
    <property type="project" value="UniProtKB-KW"/>
</dbReference>
<dbReference type="SUPFAM" id="SSF51621">
    <property type="entry name" value="Phosphoenolpyruvate/pyruvate domain"/>
    <property type="match status" value="1"/>
</dbReference>
<name>A0ABU7XJ31_9HYPH</name>
<dbReference type="EMBL" id="JAZHYN010000030">
    <property type="protein sequence ID" value="MEF3367057.1"/>
    <property type="molecule type" value="Genomic_DNA"/>
</dbReference>
<dbReference type="InterPro" id="IPR015806">
    <property type="entry name" value="Pyrv_Knase_insert_dom_sf"/>
</dbReference>
<evidence type="ECO:0000256" key="12">
    <source>
        <dbReference type="RuleBase" id="RU000504"/>
    </source>
</evidence>
<comment type="catalytic activity">
    <reaction evidence="12">
        <text>pyruvate + ATP = phosphoenolpyruvate + ADP + H(+)</text>
        <dbReference type="Rhea" id="RHEA:18157"/>
        <dbReference type="ChEBI" id="CHEBI:15361"/>
        <dbReference type="ChEBI" id="CHEBI:15378"/>
        <dbReference type="ChEBI" id="CHEBI:30616"/>
        <dbReference type="ChEBI" id="CHEBI:58702"/>
        <dbReference type="ChEBI" id="CHEBI:456216"/>
        <dbReference type="EC" id="2.7.1.40"/>
    </reaction>
</comment>
<evidence type="ECO:0000256" key="10">
    <source>
        <dbReference type="ARBA" id="ARBA00023152"/>
    </source>
</evidence>
<dbReference type="InterPro" id="IPR015793">
    <property type="entry name" value="Pyrv_Knase_brl"/>
</dbReference>
<dbReference type="InterPro" id="IPR011037">
    <property type="entry name" value="Pyrv_Knase-like_insert_dom_sf"/>
</dbReference>
<evidence type="ECO:0000256" key="1">
    <source>
        <dbReference type="ARBA" id="ARBA00004997"/>
    </source>
</evidence>
<dbReference type="InterPro" id="IPR015813">
    <property type="entry name" value="Pyrv/PenolPyrv_kinase-like_dom"/>
</dbReference>
<sequence>MDEGLKAADATLELRQIRDEVAALRDAVAREGETRLLDWEATSAGARNLAHYLALRSHDLTLLQLRLSAYGLSSLGRSEADVMTALDALLATLRRLCGEEADYPPREAMRAGEDALIRACDQIFGDCEGARQARIMATLPSEAAADASLVAALIDAGMDCARINCAHDDAAAWTHMIDNVRAASRRLGRPCRVLMDIAGPKLRIEAVRAPEKYRLHPGERPHLVARLDRRSGPIAFSLNFPQVISQLRPGAEISFDDGKAVGRIVAVNDEGAEIEIVAARAKGMRFKPDKGVNLPSIDLELPPLTPKDLADLDLVARAADIVGFSFVQRVDDIVLLQAELAARRSEKPPQALVLKIETPLAIRNLPRLIVQSAARHPTAVMIARGDLAVEVGFARLSEMQEEILWLCEAAHVPVIWATQVLDQLVHEGVASRPETTDAAMAQRADCVMLNKGDYLPQGVRFLRDVITRMERHQSKKFARLAKLQAWR</sequence>
<keyword evidence="6" id="KW-0547">Nucleotide-binding</keyword>
<evidence type="ECO:0000313" key="15">
    <source>
        <dbReference type="Proteomes" id="UP001350748"/>
    </source>
</evidence>
<dbReference type="PANTHER" id="PTHR11817">
    <property type="entry name" value="PYRUVATE KINASE"/>
    <property type="match status" value="1"/>
</dbReference>